<evidence type="ECO:0000256" key="1">
    <source>
        <dbReference type="SAM" id="MobiDB-lite"/>
    </source>
</evidence>
<dbReference type="EMBL" id="AZBU02000008">
    <property type="protein sequence ID" value="TKR67167.1"/>
    <property type="molecule type" value="Genomic_DNA"/>
</dbReference>
<feature type="region of interest" description="Disordered" evidence="1">
    <location>
        <begin position="130"/>
        <end position="192"/>
    </location>
</feature>
<name>A0A4U5MDD7_STECR</name>
<sequence>MDLCNICVQMRVCESIDTSQPIAESPFSIDWLLKILKEKNDVFEKLSESHVMQINEIFKVSAAHIGGFISTFHKISIHFENVAEPHQVILKVAGADADNGAIRPVNPSSVCLTHFIMVYRSNFRNSASRKKWSLKTPTGNVTSTKGRSSPKHSTAENLLFCQERPRKHGKGSDADGESGRPSCGVPSGRASQ</sequence>
<evidence type="ECO:0000313" key="3">
    <source>
        <dbReference type="Proteomes" id="UP000298663"/>
    </source>
</evidence>
<keyword evidence="3" id="KW-1185">Reference proteome</keyword>
<comment type="caution">
    <text evidence="2">The sequence shown here is derived from an EMBL/GenBank/DDBJ whole genome shotgun (WGS) entry which is preliminary data.</text>
</comment>
<reference evidence="2 3" key="2">
    <citation type="journal article" date="2019" name="G3 (Bethesda)">
        <title>Hybrid Assembly of the Genome of the Entomopathogenic Nematode Steinernema carpocapsae Identifies the X-Chromosome.</title>
        <authorList>
            <person name="Serra L."/>
            <person name="Macchietto M."/>
            <person name="Macias-Munoz A."/>
            <person name="McGill C.J."/>
            <person name="Rodriguez I.M."/>
            <person name="Rodriguez B."/>
            <person name="Murad R."/>
            <person name="Mortazavi A."/>
        </authorList>
    </citation>
    <scope>NUCLEOTIDE SEQUENCE [LARGE SCALE GENOMIC DNA]</scope>
    <source>
        <strain evidence="2 3">ALL</strain>
    </source>
</reference>
<gene>
    <name evidence="2" type="ORF">L596_023360</name>
</gene>
<dbReference type="OrthoDB" id="5915577at2759"/>
<reference evidence="2 3" key="1">
    <citation type="journal article" date="2015" name="Genome Biol.">
        <title>Comparative genomics of Steinernema reveals deeply conserved gene regulatory networks.</title>
        <authorList>
            <person name="Dillman A.R."/>
            <person name="Macchietto M."/>
            <person name="Porter C.F."/>
            <person name="Rogers A."/>
            <person name="Williams B."/>
            <person name="Antoshechkin I."/>
            <person name="Lee M.M."/>
            <person name="Goodwin Z."/>
            <person name="Lu X."/>
            <person name="Lewis E.E."/>
            <person name="Goodrich-Blair H."/>
            <person name="Stock S.P."/>
            <person name="Adams B.J."/>
            <person name="Sternberg P.W."/>
            <person name="Mortazavi A."/>
        </authorList>
    </citation>
    <scope>NUCLEOTIDE SEQUENCE [LARGE SCALE GENOMIC DNA]</scope>
    <source>
        <strain evidence="2 3">ALL</strain>
    </source>
</reference>
<dbReference type="AlphaFoldDB" id="A0A4U5MDD7"/>
<accession>A0A4U5MDD7</accession>
<organism evidence="2 3">
    <name type="scientific">Steinernema carpocapsae</name>
    <name type="common">Entomopathogenic nematode</name>
    <dbReference type="NCBI Taxonomy" id="34508"/>
    <lineage>
        <taxon>Eukaryota</taxon>
        <taxon>Metazoa</taxon>
        <taxon>Ecdysozoa</taxon>
        <taxon>Nematoda</taxon>
        <taxon>Chromadorea</taxon>
        <taxon>Rhabditida</taxon>
        <taxon>Tylenchina</taxon>
        <taxon>Panagrolaimomorpha</taxon>
        <taxon>Strongyloidoidea</taxon>
        <taxon>Steinernematidae</taxon>
        <taxon>Steinernema</taxon>
    </lineage>
</organism>
<protein>
    <submittedName>
        <fullName evidence="2">Uncharacterized protein</fullName>
    </submittedName>
</protein>
<proteinExistence type="predicted"/>
<feature type="compositionally biased region" description="Polar residues" evidence="1">
    <location>
        <begin position="135"/>
        <end position="156"/>
    </location>
</feature>
<evidence type="ECO:0000313" key="2">
    <source>
        <dbReference type="EMBL" id="TKR67167.1"/>
    </source>
</evidence>
<dbReference type="Proteomes" id="UP000298663">
    <property type="component" value="Unassembled WGS sequence"/>
</dbReference>